<reference evidence="1 2" key="1">
    <citation type="submission" date="2015-11" db="EMBL/GenBank/DDBJ databases">
        <authorList>
            <person name="Ott C.T."/>
            <person name="Jacobs-Sera D."/>
            <person name="Guerrero C.A."/>
            <person name="Bowman C.A."/>
            <person name="Russell D.A."/>
            <person name="Pope W.H."/>
            <person name="Hatfull G.F."/>
        </authorList>
    </citation>
    <scope>NUCLEOTIDE SEQUENCE [LARGE SCALE GENOMIC DNA]</scope>
</reference>
<evidence type="ECO:0000313" key="2">
    <source>
        <dbReference type="Proteomes" id="UP000221495"/>
    </source>
</evidence>
<accession>A0A0U4JM48</accession>
<protein>
    <submittedName>
        <fullName evidence="1">Uncharacterized protein</fullName>
    </submittedName>
</protein>
<name>A0A0U4JM48_9CAUD</name>
<dbReference type="GeneID" id="40078582"/>
<dbReference type="EMBL" id="KU160652">
    <property type="protein sequence ID" value="ALY09441.1"/>
    <property type="molecule type" value="Genomic_DNA"/>
</dbReference>
<dbReference type="RefSeq" id="YP_009602718.1">
    <property type="nucleotide sequence ID" value="NC_041942.1"/>
</dbReference>
<proteinExistence type="predicted"/>
<evidence type="ECO:0000313" key="1">
    <source>
        <dbReference type="EMBL" id="ALY09441.1"/>
    </source>
</evidence>
<organism evidence="1 2">
    <name type="scientific">Arthrobacter phage Joann</name>
    <dbReference type="NCBI Taxonomy" id="1772303"/>
    <lineage>
        <taxon>Viruses</taxon>
        <taxon>Duplodnaviria</taxon>
        <taxon>Heunggongvirae</taxon>
        <taxon>Uroviricota</taxon>
        <taxon>Caudoviricetes</taxon>
        <taxon>Korravirus</taxon>
        <taxon>Korravirus joann</taxon>
    </lineage>
</organism>
<sequence length="77" mass="8790">MSVHYTAMVEIVKVTKTNVNSRDPQGQREKEEIMKVTVRDESLPALARKISAIMDINLPTPAQEFERNLRDGIVKDH</sequence>
<gene>
    <name evidence="1" type="primary">38</name>
    <name evidence="1" type="ORF">JOANN_38</name>
</gene>
<dbReference type="OrthoDB" id="26416at10239"/>
<keyword evidence="2" id="KW-1185">Reference proteome</keyword>
<dbReference type="KEGG" id="vg:40078582"/>
<dbReference type="Proteomes" id="UP000221495">
    <property type="component" value="Segment"/>
</dbReference>